<dbReference type="RefSeq" id="WP_302078324.1">
    <property type="nucleotide sequence ID" value="NZ_JAUKWQ010000006.1"/>
</dbReference>
<evidence type="ECO:0008006" key="4">
    <source>
        <dbReference type="Google" id="ProtNLM"/>
    </source>
</evidence>
<gene>
    <name evidence="2" type="ORF">Q2T52_18635</name>
</gene>
<comment type="caution">
    <text evidence="2">The sequence shown here is derived from an EMBL/GenBank/DDBJ whole genome shotgun (WGS) entry which is preliminary data.</text>
</comment>
<keyword evidence="1" id="KW-0472">Membrane</keyword>
<evidence type="ECO:0000256" key="1">
    <source>
        <dbReference type="SAM" id="Phobius"/>
    </source>
</evidence>
<dbReference type="EMBL" id="JAUKWQ010000006">
    <property type="protein sequence ID" value="MDO1584106.1"/>
    <property type="molecule type" value="Genomic_DNA"/>
</dbReference>
<proteinExistence type="predicted"/>
<reference evidence="2" key="2">
    <citation type="submission" date="2023-07" db="EMBL/GenBank/DDBJ databases">
        <authorList>
            <person name="Sun H."/>
        </authorList>
    </citation>
    <scope>NUCLEOTIDE SEQUENCE</scope>
    <source>
        <strain evidence="2">05753</strain>
    </source>
</reference>
<sequence>MNAFRSRASSAVAYDILPPEEPRVRARKAVPEVIDVDFVTVDERQPKAATRASTRQAYGHLFDRPAPPSKVPLYSRLASMFLDGAERRLARLSADSFSAVVALVFLLVFGFAGGFSMFLQDGQASDARGLDITHVSLTPQDADGMKVLLINGIVENRGSTGLSVPPIKADILVGGQVVASTLIDPPAMQMPKAQSRGFSARVPHPGGKAPELRLSFAEAGASRS</sequence>
<keyword evidence="1" id="KW-1133">Transmembrane helix</keyword>
<accession>A0ABT8T1Q5</accession>
<feature type="transmembrane region" description="Helical" evidence="1">
    <location>
        <begin position="97"/>
        <end position="119"/>
    </location>
</feature>
<keyword evidence="1" id="KW-0812">Transmembrane</keyword>
<dbReference type="Proteomes" id="UP001169006">
    <property type="component" value="Unassembled WGS sequence"/>
</dbReference>
<evidence type="ECO:0000313" key="2">
    <source>
        <dbReference type="EMBL" id="MDO1584106.1"/>
    </source>
</evidence>
<reference evidence="2" key="1">
    <citation type="journal article" date="2015" name="Int. J. Syst. Evol. Microbiol.">
        <title>Rhizobium oryzicola sp. nov., potential plant-growth-promoting endophytic bacteria isolated from rice roots.</title>
        <authorList>
            <person name="Zhang X.X."/>
            <person name="Gao J.S."/>
            <person name="Cao Y.H."/>
            <person name="Sheirdil R.A."/>
            <person name="Wang X.C."/>
            <person name="Zhang L."/>
        </authorList>
    </citation>
    <scope>NUCLEOTIDE SEQUENCE</scope>
    <source>
        <strain evidence="2">05753</strain>
    </source>
</reference>
<evidence type="ECO:0000313" key="3">
    <source>
        <dbReference type="Proteomes" id="UP001169006"/>
    </source>
</evidence>
<keyword evidence="3" id="KW-1185">Reference proteome</keyword>
<protein>
    <recommendedName>
        <fullName evidence="4">DUF3426 domain-containing protein</fullName>
    </recommendedName>
</protein>
<name>A0ABT8T1Q5_9HYPH</name>
<organism evidence="2 3">
    <name type="scientific">Rhizobium oryzicola</name>
    <dbReference type="NCBI Taxonomy" id="1232668"/>
    <lineage>
        <taxon>Bacteria</taxon>
        <taxon>Pseudomonadati</taxon>
        <taxon>Pseudomonadota</taxon>
        <taxon>Alphaproteobacteria</taxon>
        <taxon>Hyphomicrobiales</taxon>
        <taxon>Rhizobiaceae</taxon>
        <taxon>Rhizobium/Agrobacterium group</taxon>
        <taxon>Rhizobium</taxon>
    </lineage>
</organism>